<evidence type="ECO:0000313" key="2">
    <source>
        <dbReference type="Proteomes" id="UP000887565"/>
    </source>
</evidence>
<feature type="compositionally biased region" description="Polar residues" evidence="1">
    <location>
        <begin position="91"/>
        <end position="105"/>
    </location>
</feature>
<dbReference type="AlphaFoldDB" id="A0A915I3A1"/>
<feature type="compositionally biased region" description="Basic and acidic residues" evidence="1">
    <location>
        <begin position="51"/>
        <end position="61"/>
    </location>
</feature>
<feature type="region of interest" description="Disordered" evidence="1">
    <location>
        <begin position="1"/>
        <end position="73"/>
    </location>
</feature>
<sequence length="111" mass="12348">MANQFTQQQEEIESRKAHKAPTIDEQHGQCTPPPSMSHTERSKTRSQHTTKHCEQWAKQKEQQMAGQASSATGATAQLKVTLTKRSSIQTKIAQSSVPLQQTTPAQHFATH</sequence>
<dbReference type="Proteomes" id="UP000887565">
    <property type="component" value="Unplaced"/>
</dbReference>
<protein>
    <submittedName>
        <fullName evidence="3">Uncharacterized protein</fullName>
    </submittedName>
</protein>
<evidence type="ECO:0000256" key="1">
    <source>
        <dbReference type="SAM" id="MobiDB-lite"/>
    </source>
</evidence>
<dbReference type="WBParaSite" id="nRc.2.0.1.t07914-RA">
    <property type="protein sequence ID" value="nRc.2.0.1.t07914-RA"/>
    <property type="gene ID" value="nRc.2.0.1.g07914"/>
</dbReference>
<evidence type="ECO:0000313" key="3">
    <source>
        <dbReference type="WBParaSite" id="nRc.2.0.1.t07914-RA"/>
    </source>
</evidence>
<proteinExistence type="predicted"/>
<organism evidence="2 3">
    <name type="scientific">Romanomermis culicivorax</name>
    <name type="common">Nematode worm</name>
    <dbReference type="NCBI Taxonomy" id="13658"/>
    <lineage>
        <taxon>Eukaryota</taxon>
        <taxon>Metazoa</taxon>
        <taxon>Ecdysozoa</taxon>
        <taxon>Nematoda</taxon>
        <taxon>Enoplea</taxon>
        <taxon>Dorylaimia</taxon>
        <taxon>Mermithida</taxon>
        <taxon>Mermithoidea</taxon>
        <taxon>Mermithidae</taxon>
        <taxon>Romanomermis</taxon>
    </lineage>
</organism>
<feature type="region of interest" description="Disordered" evidence="1">
    <location>
        <begin position="91"/>
        <end position="111"/>
    </location>
</feature>
<name>A0A915I3A1_ROMCU</name>
<accession>A0A915I3A1</accession>
<reference evidence="3" key="1">
    <citation type="submission" date="2022-11" db="UniProtKB">
        <authorList>
            <consortium name="WormBaseParasite"/>
        </authorList>
    </citation>
    <scope>IDENTIFICATION</scope>
</reference>
<keyword evidence="2" id="KW-1185">Reference proteome</keyword>